<organism evidence="9 10">
    <name type="scientific">Anaerostipes hadrus</name>
    <dbReference type="NCBI Taxonomy" id="649756"/>
    <lineage>
        <taxon>Bacteria</taxon>
        <taxon>Bacillati</taxon>
        <taxon>Bacillota</taxon>
        <taxon>Clostridia</taxon>
        <taxon>Lachnospirales</taxon>
        <taxon>Lachnospiraceae</taxon>
        <taxon>Anaerostipes</taxon>
    </lineage>
</organism>
<dbReference type="InterPro" id="IPR051329">
    <property type="entry name" value="NIR_SIR_4Fe-4S"/>
</dbReference>
<proteinExistence type="predicted"/>
<dbReference type="Gene3D" id="3.90.480.10">
    <property type="entry name" value="Sulfite Reductase Hemoprotein,Domain 2"/>
    <property type="match status" value="1"/>
</dbReference>
<evidence type="ECO:0000259" key="7">
    <source>
        <dbReference type="Pfam" id="PF01077"/>
    </source>
</evidence>
<evidence type="ECO:0000256" key="3">
    <source>
        <dbReference type="ARBA" id="ARBA00022723"/>
    </source>
</evidence>
<evidence type="ECO:0000313" key="9">
    <source>
        <dbReference type="EMBL" id="CUM86818.1"/>
    </source>
</evidence>
<dbReference type="EC" id="1.8.7.1" evidence="9"/>
<dbReference type="EMBL" id="CYXY01000005">
    <property type="protein sequence ID" value="CUM86818.1"/>
    <property type="molecule type" value="Genomic_DNA"/>
</dbReference>
<dbReference type="PRINTS" id="PR00397">
    <property type="entry name" value="SIROHAEM"/>
</dbReference>
<dbReference type="PANTHER" id="PTHR32439:SF9">
    <property type="entry name" value="BLR3264 PROTEIN"/>
    <property type="match status" value="1"/>
</dbReference>
<evidence type="ECO:0000256" key="6">
    <source>
        <dbReference type="ARBA" id="ARBA00023014"/>
    </source>
</evidence>
<feature type="domain" description="Nitrite/sulphite reductase 4Fe-4S" evidence="7">
    <location>
        <begin position="119"/>
        <end position="268"/>
    </location>
</feature>
<dbReference type="Pfam" id="PF01077">
    <property type="entry name" value="NIR_SIR"/>
    <property type="match status" value="1"/>
</dbReference>
<dbReference type="InterPro" id="IPR045854">
    <property type="entry name" value="NO2/SO3_Rdtase_4Fe4S_sf"/>
</dbReference>
<gene>
    <name evidence="9" type="primary">sir</name>
    <name evidence="9" type="ORF">ERS852571_01048</name>
</gene>
<dbReference type="SUPFAM" id="SSF55124">
    <property type="entry name" value="Nitrite/Sulfite reductase N-terminal domain-like"/>
    <property type="match status" value="2"/>
</dbReference>
<dbReference type="Gene3D" id="3.30.413.10">
    <property type="entry name" value="Sulfite Reductase Hemoprotein, domain 1"/>
    <property type="match status" value="2"/>
</dbReference>
<keyword evidence="6" id="KW-0411">Iron-sulfur</keyword>
<dbReference type="RefSeq" id="WP_055072541.1">
    <property type="nucleotide sequence ID" value="NZ_CYXY01000005.1"/>
</dbReference>
<reference evidence="9 10" key="1">
    <citation type="submission" date="2015-09" db="EMBL/GenBank/DDBJ databases">
        <authorList>
            <consortium name="Pathogen Informatics"/>
        </authorList>
    </citation>
    <scope>NUCLEOTIDE SEQUENCE [LARGE SCALE GENOMIC DNA]</scope>
    <source>
        <strain evidence="9 10">2789STDY5834959</strain>
    </source>
</reference>
<dbReference type="GO" id="GO:0020037">
    <property type="term" value="F:heme binding"/>
    <property type="evidence" value="ECO:0007669"/>
    <property type="project" value="InterPro"/>
</dbReference>
<protein>
    <submittedName>
        <fullName evidence="9">Sulfite reductase [ferredoxin]</fullName>
        <ecNumber evidence="9">1.8.7.1</ecNumber>
    </submittedName>
</protein>
<dbReference type="PANTHER" id="PTHR32439">
    <property type="entry name" value="FERREDOXIN--NITRITE REDUCTASE, CHLOROPLASTIC"/>
    <property type="match status" value="1"/>
</dbReference>
<dbReference type="GO" id="GO:0046872">
    <property type="term" value="F:metal ion binding"/>
    <property type="evidence" value="ECO:0007669"/>
    <property type="project" value="UniProtKB-KW"/>
</dbReference>
<keyword evidence="2" id="KW-0349">Heme</keyword>
<sequence>METINPQEWKQDLPAFKEKTDQFYAGELSKADYKGFSGGYGSYAQKDGKASMIRLRMSGGHLTKDKLKFIADSIKTYNVDKVHLTTCQTIQLHNLQPEAIYGIMEGGLDHGIVTMGGGGDFPRNVTVSPLSGVEKGEYFNVLPYAEAAGEYLMTFIKKEVMPRKLKVGFSNGPANETHATFRDLGFVAREDGNFDVYSAGGLGNNARFGLKVAENVQPEKILYYICAMRETFIAHGNYKQRGRARTRYMQETLGEEGYIKAFHEKLDEVFASGQDLDLHVEISEVKKQGDGSKVSGKRVINQKQEGLYAVSYHPFGGCPKPEKLEEIYDVIKDMDEVEARISPDETMYIINLTGDEAKKVLDATDDGAETLFETSVSCIGATICQVGLRDSQGLLHKVIEAEREAGLKDGSLPKIHISGCMSSCGTHQIGEIGFHGSMKVIDKVAHSAFVLHINGSDLQGKEKMGEEVGIILEEDIPQFLVKLGQAVESEELDFSQWNLKHPEGIKEIAKEYIK</sequence>
<dbReference type="PROSITE" id="PS00365">
    <property type="entry name" value="NIR_SIR"/>
    <property type="match status" value="1"/>
</dbReference>
<dbReference type="GO" id="GO:0050311">
    <property type="term" value="F:sulfite reductase (ferredoxin) activity"/>
    <property type="evidence" value="ECO:0007669"/>
    <property type="project" value="UniProtKB-EC"/>
</dbReference>
<dbReference type="AlphaFoldDB" id="A0A173SC25"/>
<accession>A0A173SC25</accession>
<keyword evidence="4 9" id="KW-0560">Oxidoreductase</keyword>
<evidence type="ECO:0000259" key="8">
    <source>
        <dbReference type="Pfam" id="PF03460"/>
    </source>
</evidence>
<feature type="domain" description="Nitrite/Sulfite reductase ferredoxin-like" evidence="8">
    <location>
        <begin position="43"/>
        <end position="105"/>
    </location>
</feature>
<dbReference type="GO" id="GO:0051539">
    <property type="term" value="F:4 iron, 4 sulfur cluster binding"/>
    <property type="evidence" value="ECO:0007669"/>
    <property type="project" value="UniProtKB-KW"/>
</dbReference>
<dbReference type="InterPro" id="IPR006067">
    <property type="entry name" value="NO2/SO3_Rdtase_4Fe4S_dom"/>
</dbReference>
<dbReference type="Pfam" id="PF03460">
    <property type="entry name" value="NIR_SIR_ferr"/>
    <property type="match status" value="1"/>
</dbReference>
<keyword evidence="3" id="KW-0479">Metal-binding</keyword>
<keyword evidence="1" id="KW-0004">4Fe-4S</keyword>
<keyword evidence="5" id="KW-0408">Iron</keyword>
<evidence type="ECO:0000256" key="2">
    <source>
        <dbReference type="ARBA" id="ARBA00022617"/>
    </source>
</evidence>
<dbReference type="InterPro" id="IPR036136">
    <property type="entry name" value="Nit/Sulf_reduc_fer-like_dom_sf"/>
</dbReference>
<dbReference type="InterPro" id="IPR006066">
    <property type="entry name" value="NO2/SO3_Rdtase_FeS/sirohaem_BS"/>
</dbReference>
<evidence type="ECO:0000313" key="10">
    <source>
        <dbReference type="Proteomes" id="UP000095553"/>
    </source>
</evidence>
<dbReference type="InterPro" id="IPR005117">
    <property type="entry name" value="NiRdtase/SiRdtase_haem-b_fer"/>
</dbReference>
<dbReference type="Proteomes" id="UP000095553">
    <property type="component" value="Unassembled WGS sequence"/>
</dbReference>
<evidence type="ECO:0000256" key="5">
    <source>
        <dbReference type="ARBA" id="ARBA00023004"/>
    </source>
</evidence>
<evidence type="ECO:0000256" key="4">
    <source>
        <dbReference type="ARBA" id="ARBA00023002"/>
    </source>
</evidence>
<name>A0A173SC25_ANAHA</name>
<dbReference type="SUPFAM" id="SSF56014">
    <property type="entry name" value="Nitrite and sulphite reductase 4Fe-4S domain-like"/>
    <property type="match status" value="2"/>
</dbReference>
<evidence type="ECO:0000256" key="1">
    <source>
        <dbReference type="ARBA" id="ARBA00022485"/>
    </source>
</evidence>